<keyword evidence="4" id="KW-1185">Reference proteome</keyword>
<proteinExistence type="predicted"/>
<reference evidence="3" key="2">
    <citation type="submission" date="2023-05" db="EMBL/GenBank/DDBJ databases">
        <authorList>
            <consortium name="Lawrence Berkeley National Laboratory"/>
            <person name="Steindorff A."/>
            <person name="Hensen N."/>
            <person name="Bonometti L."/>
            <person name="Westerberg I."/>
            <person name="Brannstrom I.O."/>
            <person name="Guillou S."/>
            <person name="Cros-Aarteil S."/>
            <person name="Calhoun S."/>
            <person name="Haridas S."/>
            <person name="Kuo A."/>
            <person name="Mondo S."/>
            <person name="Pangilinan J."/>
            <person name="Riley R."/>
            <person name="Labutti K."/>
            <person name="Andreopoulos B."/>
            <person name="Lipzen A."/>
            <person name="Chen C."/>
            <person name="Yanf M."/>
            <person name="Daum C."/>
            <person name="Ng V."/>
            <person name="Clum A."/>
            <person name="Ohm R."/>
            <person name="Martin F."/>
            <person name="Silar P."/>
            <person name="Natvig D."/>
            <person name="Lalanne C."/>
            <person name="Gautier V."/>
            <person name="Ament-Velasquez S.L."/>
            <person name="Kruys A."/>
            <person name="Hutchinson M.I."/>
            <person name="Powell A.J."/>
            <person name="Barry K."/>
            <person name="Miller A.N."/>
            <person name="Grigoriev I.V."/>
            <person name="Debuchy R."/>
            <person name="Gladieux P."/>
            <person name="Thoren M.H."/>
            <person name="Johannesson H."/>
        </authorList>
    </citation>
    <scope>NUCLEOTIDE SEQUENCE</scope>
    <source>
        <strain evidence="3">CBS 103.79</strain>
    </source>
</reference>
<dbReference type="Pfam" id="PF24883">
    <property type="entry name" value="NPHP3_N"/>
    <property type="match status" value="1"/>
</dbReference>
<evidence type="ECO:0000256" key="1">
    <source>
        <dbReference type="ARBA" id="ARBA00022737"/>
    </source>
</evidence>
<dbReference type="EMBL" id="MU856117">
    <property type="protein sequence ID" value="KAK3897606.1"/>
    <property type="molecule type" value="Genomic_DNA"/>
</dbReference>
<dbReference type="PANTHER" id="PTHR10039:SF16">
    <property type="entry name" value="GPI INOSITOL-DEACYLASE"/>
    <property type="match status" value="1"/>
</dbReference>
<reference evidence="3" key="1">
    <citation type="journal article" date="2023" name="Mol. Phylogenet. Evol.">
        <title>Genome-scale phylogeny and comparative genomics of the fungal order Sordariales.</title>
        <authorList>
            <person name="Hensen N."/>
            <person name="Bonometti L."/>
            <person name="Westerberg I."/>
            <person name="Brannstrom I.O."/>
            <person name="Guillou S."/>
            <person name="Cros-Aarteil S."/>
            <person name="Calhoun S."/>
            <person name="Haridas S."/>
            <person name="Kuo A."/>
            <person name="Mondo S."/>
            <person name="Pangilinan J."/>
            <person name="Riley R."/>
            <person name="LaButti K."/>
            <person name="Andreopoulos B."/>
            <person name="Lipzen A."/>
            <person name="Chen C."/>
            <person name="Yan M."/>
            <person name="Daum C."/>
            <person name="Ng V."/>
            <person name="Clum A."/>
            <person name="Steindorff A."/>
            <person name="Ohm R.A."/>
            <person name="Martin F."/>
            <person name="Silar P."/>
            <person name="Natvig D.O."/>
            <person name="Lalanne C."/>
            <person name="Gautier V."/>
            <person name="Ament-Velasquez S.L."/>
            <person name="Kruys A."/>
            <person name="Hutchinson M.I."/>
            <person name="Powell A.J."/>
            <person name="Barry K."/>
            <person name="Miller A.N."/>
            <person name="Grigoriev I.V."/>
            <person name="Debuchy R."/>
            <person name="Gladieux P."/>
            <person name="Hiltunen Thoren M."/>
            <person name="Johannesson H."/>
        </authorList>
    </citation>
    <scope>NUCLEOTIDE SEQUENCE</scope>
    <source>
        <strain evidence="3">CBS 103.79</strain>
    </source>
</reference>
<protein>
    <recommendedName>
        <fullName evidence="2">Nephrocystin 3-like N-terminal domain-containing protein</fullName>
    </recommendedName>
</protein>
<dbReference type="PANTHER" id="PTHR10039">
    <property type="entry name" value="AMELOGENIN"/>
    <property type="match status" value="1"/>
</dbReference>
<comment type="caution">
    <text evidence="3">The sequence shown here is derived from an EMBL/GenBank/DDBJ whole genome shotgun (WGS) entry which is preliminary data.</text>
</comment>
<accession>A0AAN6RPP7</accession>
<evidence type="ECO:0000313" key="4">
    <source>
        <dbReference type="Proteomes" id="UP001303889"/>
    </source>
</evidence>
<dbReference type="Proteomes" id="UP001303889">
    <property type="component" value="Unassembled WGS sequence"/>
</dbReference>
<organism evidence="3 4">
    <name type="scientific">Staphylotrichum tortipilum</name>
    <dbReference type="NCBI Taxonomy" id="2831512"/>
    <lineage>
        <taxon>Eukaryota</taxon>
        <taxon>Fungi</taxon>
        <taxon>Dikarya</taxon>
        <taxon>Ascomycota</taxon>
        <taxon>Pezizomycotina</taxon>
        <taxon>Sordariomycetes</taxon>
        <taxon>Sordariomycetidae</taxon>
        <taxon>Sordariales</taxon>
        <taxon>Chaetomiaceae</taxon>
        <taxon>Staphylotrichum</taxon>
    </lineage>
</organism>
<keyword evidence="1" id="KW-0677">Repeat</keyword>
<feature type="domain" description="Nephrocystin 3-like N-terminal" evidence="2">
    <location>
        <begin position="191"/>
        <end position="347"/>
    </location>
</feature>
<gene>
    <name evidence="3" type="ORF">C8A05DRAFT_19660</name>
</gene>
<evidence type="ECO:0000259" key="2">
    <source>
        <dbReference type="Pfam" id="PF24883"/>
    </source>
</evidence>
<dbReference type="AlphaFoldDB" id="A0AAN6RPP7"/>
<dbReference type="InterPro" id="IPR056884">
    <property type="entry name" value="NPHP3-like_N"/>
</dbReference>
<sequence length="443" mass="49487">MAELLGAVAAAAPLAQLSAQILSSGYAFLSKAAKTPIEVRQLLTEAAAFDCVLGRLQNLPYLSTPAISTTTDDPVAAFHKSGIFKEFTDLLVTVQRALDSFVEVDRQRVANLAKRLAWPLREKEVADALRLSRLRGIISRAIEASSVYVISDLSSYRDGESLEDILTWLCPSSIRYQDKTLQRNLTLQLPGSGKWFLDSKQYVSWKQDPDDHLIWINGLPGGGKSILFSGIIQDLQSTNTVKLPGDVILNYFWTPNSETYKESPTVQFLKDLSFQFVASSEGCYHVALRMWKRKAGSALDSSEYLPLLNSFVSQCSRVYLLVDALDETGWQDPQETKTFLETLTHLTGGDKLLDKRLEGFGSSRKSTWKVLLASRLHALISRWTGSWRREPALAVSIDTYAKPDLENFISVELSRRLKVGRLRLRNAALEQEIVTKITRHAGT</sequence>
<evidence type="ECO:0000313" key="3">
    <source>
        <dbReference type="EMBL" id="KAK3897606.1"/>
    </source>
</evidence>
<name>A0AAN6RPP7_9PEZI</name>